<dbReference type="Proteomes" id="UP000823388">
    <property type="component" value="Chromosome 4K"/>
</dbReference>
<gene>
    <name evidence="2" type="ORF">PVAP13_4KG337300</name>
</gene>
<feature type="compositionally biased region" description="Basic and acidic residues" evidence="1">
    <location>
        <begin position="98"/>
        <end position="111"/>
    </location>
</feature>
<dbReference type="EMBL" id="CM029043">
    <property type="protein sequence ID" value="KAG2613136.1"/>
    <property type="molecule type" value="Genomic_DNA"/>
</dbReference>
<evidence type="ECO:0000256" key="1">
    <source>
        <dbReference type="SAM" id="MobiDB-lite"/>
    </source>
</evidence>
<feature type="region of interest" description="Disordered" evidence="1">
    <location>
        <begin position="83"/>
        <end position="111"/>
    </location>
</feature>
<reference evidence="2" key="1">
    <citation type="submission" date="2020-05" db="EMBL/GenBank/DDBJ databases">
        <title>WGS assembly of Panicum virgatum.</title>
        <authorList>
            <person name="Lovell J.T."/>
            <person name="Jenkins J."/>
            <person name="Shu S."/>
            <person name="Juenger T.E."/>
            <person name="Schmutz J."/>
        </authorList>
    </citation>
    <scope>NUCLEOTIDE SEQUENCE</scope>
    <source>
        <strain evidence="2">AP13</strain>
    </source>
</reference>
<accession>A0A8T0TWH6</accession>
<protein>
    <submittedName>
        <fullName evidence="2">Uncharacterized protein</fullName>
    </submittedName>
</protein>
<keyword evidence="3" id="KW-1185">Reference proteome</keyword>
<comment type="caution">
    <text evidence="2">The sequence shown here is derived from an EMBL/GenBank/DDBJ whole genome shotgun (WGS) entry which is preliminary data.</text>
</comment>
<dbReference type="AlphaFoldDB" id="A0A8T0TWH6"/>
<name>A0A8T0TWH6_PANVG</name>
<evidence type="ECO:0000313" key="3">
    <source>
        <dbReference type="Proteomes" id="UP000823388"/>
    </source>
</evidence>
<sequence>MEFFGQLWLVPDSSPCSPRVRGGGERSRDNLVWIEKSKWVSNSFTPKECFPVGDGDVWDKSPKRLNFAEKIWGKGEKKSFAQAMQSMASRGRWGRRPRSPERNWDEWHGGY</sequence>
<organism evidence="2 3">
    <name type="scientific">Panicum virgatum</name>
    <name type="common">Blackwell switchgrass</name>
    <dbReference type="NCBI Taxonomy" id="38727"/>
    <lineage>
        <taxon>Eukaryota</taxon>
        <taxon>Viridiplantae</taxon>
        <taxon>Streptophyta</taxon>
        <taxon>Embryophyta</taxon>
        <taxon>Tracheophyta</taxon>
        <taxon>Spermatophyta</taxon>
        <taxon>Magnoliopsida</taxon>
        <taxon>Liliopsida</taxon>
        <taxon>Poales</taxon>
        <taxon>Poaceae</taxon>
        <taxon>PACMAD clade</taxon>
        <taxon>Panicoideae</taxon>
        <taxon>Panicodae</taxon>
        <taxon>Paniceae</taxon>
        <taxon>Panicinae</taxon>
        <taxon>Panicum</taxon>
        <taxon>Panicum sect. Hiantes</taxon>
    </lineage>
</organism>
<proteinExistence type="predicted"/>
<evidence type="ECO:0000313" key="2">
    <source>
        <dbReference type="EMBL" id="KAG2613136.1"/>
    </source>
</evidence>